<gene>
    <name evidence="1" type="ORF">XD92_0102</name>
</gene>
<reference evidence="2" key="1">
    <citation type="journal article" date="2015" name="MBio">
        <title>Genome-Resolved Metagenomic Analysis Reveals Roles for Candidate Phyla and Other Microbial Community Members in Biogeochemical Transformations in Oil Reservoirs.</title>
        <authorList>
            <person name="Hu P."/>
            <person name="Tom L."/>
            <person name="Singh A."/>
            <person name="Thomas B.C."/>
            <person name="Baker B.J."/>
            <person name="Piceno Y.M."/>
            <person name="Andersen G.L."/>
            <person name="Banfield J.F."/>
        </authorList>
    </citation>
    <scope>NUCLEOTIDE SEQUENCE [LARGE SCALE GENOMIC DNA]</scope>
</reference>
<dbReference type="Pfam" id="PF13715">
    <property type="entry name" value="CarbopepD_reg_2"/>
    <property type="match status" value="1"/>
</dbReference>
<evidence type="ECO:0000313" key="1">
    <source>
        <dbReference type="EMBL" id="KUK78711.1"/>
    </source>
</evidence>
<sequence>MKHKEWIWLILLALALPAFSQNGSGIKGKVIDGYTGEPISGVRVFLRENNRTSVTDAGGVFSFTGLQAGSEVVAFNAADLNLELPVELQVNEIIDMGIIRAERQQAVNQQLVGLIDESMLNFDSDGEGLSQDVSSMVIFSNDVFLRNAGYQFSQFRYRIRGYESRFEERYINGVNFNEQIRGVFNYSSVGALNDLTRNGDAINYFAPSTFSFGAIGGSENINMRPGSFTRGGRLTASLTNRNYYSRLMYSYSTGMQDNGWAVTSSVGARYSHEGAIEGVFYRNLSYAIGVEKEWDEGRQSLSFITFGSPVQRGQQGSSYQEAYDLTDNNLYNPNWGYQDGKKRNARVVTSFDPTAILSHTWEINNQSRLTTGLGVHYNRYGRSRLNWYNGPDPRPDYYRYLPSYHEDATSATYYRYLWQTRNKEANISQIKWDKLWEINHLNNMNGNGSSIYMVEEERSDLFETALNSTLNSRLNEQVTLHAGVGYKYSLSKKFKTVDDLLGGTHLVDLDKYAERDFPGNEEVIQNDLNHPNRVVYEGDVFGYDYRLHVHSADIWFQQEHDYRYINFYYGAKIKYSEYQRVGNMRNGRFPENSFGKGEKHHFVNYESKGGITYKLNGRHFFTANLSYSTKAPLPDRIYISPNITDQAIEDPLSMQIFSGDLNYVFSMPSLSGRVSLFQTNFFDDIKRVSYYHDTERTFVHHVLPGLNSIHRGLELGMNYKLNETWSFNLVGSLAEYYYSNNPEGVMTSENGKIQNRKEKVYMKNYYVGGMPQQMGTFGINFFRNYWFVNLNINGYGGNYVEIAPIRRLASNYTTVLPPGTNGYDEALYNAYLGLIDQERYDGGMTMDISIGKILYLRNRNSINFNLSVSNILNNTDVRTGGYEQGRIQLEYPERFPSRYYYMQGINAFLNVSYRF</sequence>
<dbReference type="AlphaFoldDB" id="A0A101HKW2"/>
<dbReference type="InterPro" id="IPR008969">
    <property type="entry name" value="CarboxyPept-like_regulatory"/>
</dbReference>
<proteinExistence type="predicted"/>
<dbReference type="Gene3D" id="2.60.40.1120">
    <property type="entry name" value="Carboxypeptidase-like, regulatory domain"/>
    <property type="match status" value="1"/>
</dbReference>
<comment type="caution">
    <text evidence="1">The sequence shown here is derived from an EMBL/GenBank/DDBJ whole genome shotgun (WGS) entry which is preliminary data.</text>
</comment>
<name>A0A101HKW2_9BACT</name>
<organism evidence="1 2">
    <name type="scientific">Proteiniphilum acetatigenes</name>
    <dbReference type="NCBI Taxonomy" id="294710"/>
    <lineage>
        <taxon>Bacteria</taxon>
        <taxon>Pseudomonadati</taxon>
        <taxon>Bacteroidota</taxon>
        <taxon>Bacteroidia</taxon>
        <taxon>Bacteroidales</taxon>
        <taxon>Dysgonomonadaceae</taxon>
        <taxon>Proteiniphilum</taxon>
    </lineage>
</organism>
<dbReference type="PATRIC" id="fig|294710.3.peg.1714"/>
<dbReference type="Proteomes" id="UP000053860">
    <property type="component" value="Unassembled WGS sequence"/>
</dbReference>
<dbReference type="SUPFAM" id="SSF56935">
    <property type="entry name" value="Porins"/>
    <property type="match status" value="1"/>
</dbReference>
<dbReference type="SUPFAM" id="SSF49464">
    <property type="entry name" value="Carboxypeptidase regulatory domain-like"/>
    <property type="match status" value="1"/>
</dbReference>
<keyword evidence="1" id="KW-0675">Receptor</keyword>
<evidence type="ECO:0000313" key="2">
    <source>
        <dbReference type="Proteomes" id="UP000053860"/>
    </source>
</evidence>
<protein>
    <submittedName>
        <fullName evidence="1">TonB-dependent receptor</fullName>
    </submittedName>
</protein>
<accession>A0A101HKW2</accession>
<dbReference type="EMBL" id="LGGN01000008">
    <property type="protein sequence ID" value="KUK78711.1"/>
    <property type="molecule type" value="Genomic_DNA"/>
</dbReference>